<dbReference type="FunFam" id="1.10.510.10:FF:000126">
    <property type="entry name" value="Protein kinase C epsilon"/>
    <property type="match status" value="1"/>
</dbReference>
<dbReference type="SMART" id="SM00133">
    <property type="entry name" value="S_TK_X"/>
    <property type="match status" value="1"/>
</dbReference>
<feature type="binding site" evidence="17">
    <location>
        <begin position="413"/>
        <end position="421"/>
    </location>
    <ligand>
        <name>ATP</name>
        <dbReference type="ChEBI" id="CHEBI:30616"/>
    </ligand>
</feature>
<dbReference type="OrthoDB" id="63267at2759"/>
<organism evidence="23">
    <name type="scientific">Penaeus vannamei</name>
    <name type="common">Whiteleg shrimp</name>
    <name type="synonym">Litopenaeus vannamei</name>
    <dbReference type="NCBI Taxonomy" id="6689"/>
    <lineage>
        <taxon>Eukaryota</taxon>
        <taxon>Metazoa</taxon>
        <taxon>Ecdysozoa</taxon>
        <taxon>Arthropoda</taxon>
        <taxon>Crustacea</taxon>
        <taxon>Multicrustacea</taxon>
        <taxon>Malacostraca</taxon>
        <taxon>Eumalacostraca</taxon>
        <taxon>Eucarida</taxon>
        <taxon>Decapoda</taxon>
        <taxon>Dendrobranchiata</taxon>
        <taxon>Penaeoidea</taxon>
        <taxon>Penaeidae</taxon>
        <taxon>Penaeus</taxon>
    </lineage>
</organism>
<evidence type="ECO:0000256" key="4">
    <source>
        <dbReference type="ARBA" id="ARBA00022553"/>
    </source>
</evidence>
<dbReference type="CDD" id="cd20838">
    <property type="entry name" value="C1_nPKC_epsilon-like_rpt2"/>
    <property type="match status" value="1"/>
</dbReference>
<keyword evidence="10 15" id="KW-0418">Kinase</keyword>
<keyword evidence="5 15" id="KW-0808">Transferase</keyword>
<keyword evidence="3 15" id="KW-0723">Serine/threonine-protein kinase</keyword>
<evidence type="ECO:0000256" key="7">
    <source>
        <dbReference type="ARBA" id="ARBA00022737"/>
    </source>
</evidence>
<keyword evidence="8 15" id="KW-0547">Nucleotide-binding</keyword>
<evidence type="ECO:0000256" key="13">
    <source>
        <dbReference type="ARBA" id="ARBA00047272"/>
    </source>
</evidence>
<accession>A0A346T655</accession>
<dbReference type="SUPFAM" id="SSF56112">
    <property type="entry name" value="Protein kinase-like (PK-like)"/>
    <property type="match status" value="1"/>
</dbReference>
<dbReference type="EMBL" id="MF683955">
    <property type="protein sequence ID" value="AXU05739.1"/>
    <property type="molecule type" value="mRNA"/>
</dbReference>
<dbReference type="SUPFAM" id="SSF49562">
    <property type="entry name" value="C2 domain (Calcium/lipid-binding domain, CaLB)"/>
    <property type="match status" value="1"/>
</dbReference>
<dbReference type="Gene3D" id="2.60.40.150">
    <property type="entry name" value="C2 domain"/>
    <property type="match status" value="1"/>
</dbReference>
<dbReference type="PROSITE" id="PS00479">
    <property type="entry name" value="ZF_DAG_PE_1"/>
    <property type="match status" value="1"/>
</dbReference>
<evidence type="ECO:0000256" key="6">
    <source>
        <dbReference type="ARBA" id="ARBA00022723"/>
    </source>
</evidence>
<dbReference type="PRINTS" id="PR00008">
    <property type="entry name" value="DAGPEDOMAIN"/>
</dbReference>
<feature type="domain" description="Phorbol-ester/DAG-type" evidence="21">
    <location>
        <begin position="243"/>
        <end position="297"/>
    </location>
</feature>
<dbReference type="PROSITE" id="PS50011">
    <property type="entry name" value="PROTEIN_KINASE_DOM"/>
    <property type="match status" value="1"/>
</dbReference>
<evidence type="ECO:0000256" key="1">
    <source>
        <dbReference type="ARBA" id="ARBA00005490"/>
    </source>
</evidence>
<evidence type="ECO:0000256" key="9">
    <source>
        <dbReference type="ARBA" id="ARBA00022771"/>
    </source>
</evidence>
<dbReference type="SUPFAM" id="SSF57889">
    <property type="entry name" value="Cysteine-rich domain"/>
    <property type="match status" value="2"/>
</dbReference>
<comment type="catalytic activity">
    <reaction evidence="13 15">
        <text>L-threonyl-[protein] + ATP = O-phospho-L-threonyl-[protein] + ADP + H(+)</text>
        <dbReference type="Rhea" id="RHEA:46608"/>
        <dbReference type="Rhea" id="RHEA-COMP:11060"/>
        <dbReference type="Rhea" id="RHEA-COMP:11605"/>
        <dbReference type="ChEBI" id="CHEBI:15378"/>
        <dbReference type="ChEBI" id="CHEBI:30013"/>
        <dbReference type="ChEBI" id="CHEBI:30616"/>
        <dbReference type="ChEBI" id="CHEBI:61977"/>
        <dbReference type="ChEBI" id="CHEBI:456216"/>
        <dbReference type="EC" id="2.7.11.13"/>
    </reaction>
</comment>
<evidence type="ECO:0000259" key="19">
    <source>
        <dbReference type="PROSITE" id="PS50004"/>
    </source>
</evidence>
<evidence type="ECO:0000256" key="3">
    <source>
        <dbReference type="ARBA" id="ARBA00022527"/>
    </source>
</evidence>
<comment type="catalytic activity">
    <reaction evidence="14">
        <text>L-seryl-[protein] + ATP = O-phospho-L-seryl-[protein] + ADP + H(+)</text>
        <dbReference type="Rhea" id="RHEA:17989"/>
        <dbReference type="Rhea" id="RHEA-COMP:9863"/>
        <dbReference type="Rhea" id="RHEA-COMP:11604"/>
        <dbReference type="ChEBI" id="CHEBI:15378"/>
        <dbReference type="ChEBI" id="CHEBI:29999"/>
        <dbReference type="ChEBI" id="CHEBI:30616"/>
        <dbReference type="ChEBI" id="CHEBI:83421"/>
        <dbReference type="ChEBI" id="CHEBI:456216"/>
        <dbReference type="EC" id="2.7.11.13"/>
    </reaction>
</comment>
<evidence type="ECO:0000256" key="15">
    <source>
        <dbReference type="PIRNR" id="PIRNR000551"/>
    </source>
</evidence>
<evidence type="ECO:0000256" key="2">
    <source>
        <dbReference type="ARBA" id="ARBA00012429"/>
    </source>
</evidence>
<feature type="binding site" evidence="17 18">
    <location>
        <position position="436"/>
    </location>
    <ligand>
        <name>ATP</name>
        <dbReference type="ChEBI" id="CHEBI:30616"/>
    </ligand>
</feature>
<dbReference type="Pfam" id="PF00168">
    <property type="entry name" value="C2"/>
    <property type="match status" value="1"/>
</dbReference>
<dbReference type="PROSITE" id="PS00107">
    <property type="entry name" value="PROTEIN_KINASE_ATP"/>
    <property type="match status" value="1"/>
</dbReference>
<evidence type="ECO:0000256" key="16">
    <source>
        <dbReference type="PIRSR" id="PIRSR000551-50"/>
    </source>
</evidence>
<dbReference type="InterPro" id="IPR014376">
    <property type="entry name" value="Prot_kin_PKC_delta"/>
</dbReference>
<protein>
    <recommendedName>
        <fullName evidence="2 15">Protein kinase C</fullName>
        <ecNumber evidence="2 15">2.7.11.13</ecNumber>
    </recommendedName>
</protein>
<feature type="domain" description="C2" evidence="19">
    <location>
        <begin position="1"/>
        <end position="119"/>
    </location>
</feature>
<evidence type="ECO:0000256" key="17">
    <source>
        <dbReference type="PIRSR" id="PIRSR000551-51"/>
    </source>
</evidence>
<keyword evidence="9" id="KW-0863">Zinc-finger</keyword>
<dbReference type="FunFam" id="3.30.60.20:FF:000063">
    <property type="entry name" value="Protein kinase C"/>
    <property type="match status" value="1"/>
</dbReference>
<dbReference type="PIRSF" id="PIRSF000551">
    <property type="entry name" value="PKC_delta"/>
    <property type="match status" value="1"/>
</dbReference>
<dbReference type="PANTHER" id="PTHR24351">
    <property type="entry name" value="RIBOSOMAL PROTEIN S6 KINASE"/>
    <property type="match status" value="1"/>
</dbReference>
<evidence type="ECO:0000259" key="22">
    <source>
        <dbReference type="PROSITE" id="PS51285"/>
    </source>
</evidence>
<dbReference type="CDD" id="cd05591">
    <property type="entry name" value="STKc_nPKC_epsilon"/>
    <property type="match status" value="1"/>
</dbReference>
<keyword evidence="4" id="KW-0597">Phosphoprotein</keyword>
<dbReference type="InterPro" id="IPR020454">
    <property type="entry name" value="DAG/PE-bd"/>
</dbReference>
<dbReference type="GO" id="GO:0008270">
    <property type="term" value="F:zinc ion binding"/>
    <property type="evidence" value="ECO:0007669"/>
    <property type="project" value="UniProtKB-KW"/>
</dbReference>
<reference evidence="23" key="1">
    <citation type="submission" date="2017-08" db="EMBL/GenBank/DDBJ databases">
        <title>The profile of novel PKC in hemocyte of Litopenaeus vannamei exposure to hypothermal stress and pathogen infection.</title>
        <authorList>
            <person name="Chang Z.-W."/>
            <person name="Chang C.-C."/>
        </authorList>
    </citation>
    <scope>NUCLEOTIDE SEQUENCE</scope>
</reference>
<dbReference type="SMART" id="SM00109">
    <property type="entry name" value="C1"/>
    <property type="match status" value="2"/>
</dbReference>
<evidence type="ECO:0000259" key="21">
    <source>
        <dbReference type="PROSITE" id="PS50081"/>
    </source>
</evidence>
<dbReference type="CDD" id="cd20835">
    <property type="entry name" value="C1_nPKC_epsilon-like_rpt1"/>
    <property type="match status" value="1"/>
</dbReference>
<dbReference type="InterPro" id="IPR011009">
    <property type="entry name" value="Kinase-like_dom_sf"/>
</dbReference>
<dbReference type="FunFam" id="3.30.200.20:FF:000080">
    <property type="entry name" value="Protein kinase C"/>
    <property type="match status" value="1"/>
</dbReference>
<evidence type="ECO:0000256" key="18">
    <source>
        <dbReference type="PROSITE-ProRule" id="PRU10141"/>
    </source>
</evidence>
<dbReference type="Pfam" id="PF00069">
    <property type="entry name" value="Pkinase"/>
    <property type="match status" value="1"/>
</dbReference>
<evidence type="ECO:0000256" key="5">
    <source>
        <dbReference type="ARBA" id="ARBA00022679"/>
    </source>
</evidence>
<comment type="similarity">
    <text evidence="1 15">Belongs to the protein kinase superfamily. AGC Ser/Thr protein kinase family. PKC subfamily.</text>
</comment>
<evidence type="ECO:0000259" key="20">
    <source>
        <dbReference type="PROSITE" id="PS50011"/>
    </source>
</evidence>
<feature type="domain" description="Protein kinase" evidence="20">
    <location>
        <begin position="407"/>
        <end position="667"/>
    </location>
</feature>
<evidence type="ECO:0000256" key="10">
    <source>
        <dbReference type="ARBA" id="ARBA00022777"/>
    </source>
</evidence>
<dbReference type="AlphaFoldDB" id="A0A346T655"/>
<dbReference type="SMART" id="SM00239">
    <property type="entry name" value="C2"/>
    <property type="match status" value="1"/>
</dbReference>
<dbReference type="Gene3D" id="1.10.510.10">
    <property type="entry name" value="Transferase(Phosphotransferase) domain 1"/>
    <property type="match status" value="1"/>
</dbReference>
<dbReference type="InterPro" id="IPR017892">
    <property type="entry name" value="Pkinase_C"/>
</dbReference>
<dbReference type="InterPro" id="IPR002219">
    <property type="entry name" value="PKC_DAG/PE"/>
</dbReference>
<keyword evidence="11" id="KW-0862">Zinc</keyword>
<dbReference type="InterPro" id="IPR000719">
    <property type="entry name" value="Prot_kinase_dom"/>
</dbReference>
<dbReference type="InterPro" id="IPR046349">
    <property type="entry name" value="C1-like_sf"/>
</dbReference>
<dbReference type="InterPro" id="IPR034669">
    <property type="entry name" value="nPKC_epsilon"/>
</dbReference>
<keyword evidence="7" id="KW-0677">Repeat</keyword>
<dbReference type="InterPro" id="IPR008271">
    <property type="entry name" value="Ser/Thr_kinase_AS"/>
</dbReference>
<evidence type="ECO:0000256" key="12">
    <source>
        <dbReference type="ARBA" id="ARBA00022840"/>
    </source>
</evidence>
<dbReference type="PROSITE" id="PS50081">
    <property type="entry name" value="ZF_DAG_PE_2"/>
    <property type="match status" value="2"/>
</dbReference>
<feature type="active site" description="Proton acceptor" evidence="16">
    <location>
        <position position="531"/>
    </location>
</feature>
<dbReference type="GO" id="GO:0005524">
    <property type="term" value="F:ATP binding"/>
    <property type="evidence" value="ECO:0007669"/>
    <property type="project" value="UniProtKB-UniRule"/>
</dbReference>
<dbReference type="InterPro" id="IPR000008">
    <property type="entry name" value="C2_dom"/>
</dbReference>
<evidence type="ECO:0000256" key="14">
    <source>
        <dbReference type="ARBA" id="ARBA00047470"/>
    </source>
</evidence>
<dbReference type="InterPro" id="IPR017441">
    <property type="entry name" value="Protein_kinase_ATP_BS"/>
</dbReference>
<keyword evidence="12 15" id="KW-0067">ATP-binding</keyword>
<keyword evidence="6" id="KW-0479">Metal-binding</keyword>
<evidence type="ECO:0000313" key="23">
    <source>
        <dbReference type="EMBL" id="AXU05739.1"/>
    </source>
</evidence>
<dbReference type="InterPro" id="IPR035892">
    <property type="entry name" value="C2_domain_sf"/>
</dbReference>
<dbReference type="EC" id="2.7.11.13" evidence="2 15"/>
<dbReference type="GO" id="GO:0106310">
    <property type="term" value="F:protein serine kinase activity"/>
    <property type="evidence" value="ECO:0007669"/>
    <property type="project" value="RHEA"/>
</dbReference>
<dbReference type="InterPro" id="IPR000961">
    <property type="entry name" value="AGC-kinase_C"/>
</dbReference>
<dbReference type="CDD" id="cd04014">
    <property type="entry name" value="C2_PKC_epsilon"/>
    <property type="match status" value="1"/>
</dbReference>
<dbReference type="GO" id="GO:0004697">
    <property type="term" value="F:diacylglycerol-dependent serine/threonine kinase activity"/>
    <property type="evidence" value="ECO:0007669"/>
    <property type="project" value="UniProtKB-EC"/>
</dbReference>
<dbReference type="SMART" id="SM00220">
    <property type="entry name" value="S_TKc"/>
    <property type="match status" value="1"/>
</dbReference>
<dbReference type="PROSITE" id="PS51285">
    <property type="entry name" value="AGC_KINASE_CTER"/>
    <property type="match status" value="1"/>
</dbReference>
<dbReference type="PROSITE" id="PS50004">
    <property type="entry name" value="C2"/>
    <property type="match status" value="1"/>
</dbReference>
<sequence length="744" mass="84357">MFTGSLKVKICEATDLRLTDCMTRYVGVAGVGKGPQDQTLDPYVTLEVDEVHWTKTQARQKTFTPIWNESFEQDVMGAVQLGLKIFHDSAVGNDDFVADASLLFEEICAENQTHADIWVDLEPQGKLHVVIELKWAPPEDGGVRPREFRERQGFNRRRGAMRRRVHQVNGHKFMATFLRQPTSCSHCREFIWGLGKQGYQCQVCTCVVHKRCHQSVVTRCPGSKSETINEEPYSPGKLSTTIQRQCATSVFCSLLKRFTFCDHCGSLLYGLIRQGLQCEVCNMNVHKRCQKNVANNCGIDVKQLSEILATMGIRPQDEAAKRKKKSVSETRLSSATAPVSVPGIIGEVEVPGEMNEEELRLRIEAQRIMDKKMKERCAEEGLDAKSKPHDTSLDVMLGGKKVDLDDFSFIKVLGKGSFGKVMLAELKGTDEVYAIKVLKKDVILQDDDVECTMTERRILAMAAHHPFLTALHSCFQTKDRLFFVMEYVNGGDLMFQIQKARKFTESRARFYAAEVTLALQFLHKNGVIYRDLKLDNILLDSEGHCKIADFGMCKEGIRDNITTTTFCGTPDYIAPEILKELDYGASVDWWALGVLMYEMMAGQPPFEADNEDDLFESILHEEVLYPVWLSKEAVSILKGFMTKEPSKRLGCVAERGGELAIRNHKFFREIDWEALEQRKVKPPFTPKIKGRKDTVNFDAEFTKEEPTLTFINEEVVRAIDQDEFRGFSFVNREFKSMAAAPCQT</sequence>
<evidence type="ECO:0000256" key="8">
    <source>
        <dbReference type="ARBA" id="ARBA00022741"/>
    </source>
</evidence>
<evidence type="ECO:0000256" key="11">
    <source>
        <dbReference type="ARBA" id="ARBA00022833"/>
    </source>
</evidence>
<feature type="domain" description="AGC-kinase C-terminal" evidence="22">
    <location>
        <begin position="668"/>
        <end position="739"/>
    </location>
</feature>
<feature type="domain" description="Phorbol-ester/DAG-type" evidence="21">
    <location>
        <begin position="170"/>
        <end position="220"/>
    </location>
</feature>
<dbReference type="GO" id="GO:0007611">
    <property type="term" value="P:learning or memory"/>
    <property type="evidence" value="ECO:0007669"/>
    <property type="project" value="UniProtKB-ARBA"/>
</dbReference>
<proteinExistence type="evidence at transcript level"/>
<name>A0A346T655_PENVA</name>
<dbReference type="Pfam" id="PF00433">
    <property type="entry name" value="Pkinase_C"/>
    <property type="match status" value="1"/>
</dbReference>
<dbReference type="Gene3D" id="3.30.200.20">
    <property type="entry name" value="Phosphorylase Kinase, domain 1"/>
    <property type="match status" value="1"/>
</dbReference>
<dbReference type="Gene3D" id="3.30.60.20">
    <property type="match status" value="2"/>
</dbReference>
<dbReference type="PROSITE" id="PS00108">
    <property type="entry name" value="PROTEIN_KINASE_ST"/>
    <property type="match status" value="1"/>
</dbReference>
<dbReference type="Pfam" id="PF00130">
    <property type="entry name" value="C1_1"/>
    <property type="match status" value="2"/>
</dbReference>